<dbReference type="InterPro" id="IPR013103">
    <property type="entry name" value="RVT_2"/>
</dbReference>
<dbReference type="AlphaFoldDB" id="A0A699IN33"/>
<protein>
    <recommendedName>
        <fullName evidence="2">Reverse transcriptase Ty1/copia-type domain-containing protein</fullName>
    </recommendedName>
</protein>
<evidence type="ECO:0000256" key="1">
    <source>
        <dbReference type="SAM" id="MobiDB-lite"/>
    </source>
</evidence>
<gene>
    <name evidence="3" type="ORF">Tci_542380</name>
</gene>
<accession>A0A699IN33</accession>
<dbReference type="InterPro" id="IPR043502">
    <property type="entry name" value="DNA/RNA_pol_sf"/>
</dbReference>
<name>A0A699IN33_TANCI</name>
<reference evidence="3" key="1">
    <citation type="journal article" date="2019" name="Sci. Rep.">
        <title>Draft genome of Tanacetum cinerariifolium, the natural source of mosquito coil.</title>
        <authorList>
            <person name="Yamashiro T."/>
            <person name="Shiraishi A."/>
            <person name="Satake H."/>
            <person name="Nakayama K."/>
        </authorList>
    </citation>
    <scope>NUCLEOTIDE SEQUENCE</scope>
</reference>
<feature type="region of interest" description="Disordered" evidence="1">
    <location>
        <begin position="210"/>
        <end position="236"/>
    </location>
</feature>
<evidence type="ECO:0000313" key="3">
    <source>
        <dbReference type="EMBL" id="GEZ70407.1"/>
    </source>
</evidence>
<comment type="caution">
    <text evidence="3">The sequence shown here is derived from an EMBL/GenBank/DDBJ whole genome shotgun (WGS) entry which is preliminary data.</text>
</comment>
<proteinExistence type="predicted"/>
<organism evidence="3">
    <name type="scientific">Tanacetum cinerariifolium</name>
    <name type="common">Dalmatian daisy</name>
    <name type="synonym">Chrysanthemum cinerariifolium</name>
    <dbReference type="NCBI Taxonomy" id="118510"/>
    <lineage>
        <taxon>Eukaryota</taxon>
        <taxon>Viridiplantae</taxon>
        <taxon>Streptophyta</taxon>
        <taxon>Embryophyta</taxon>
        <taxon>Tracheophyta</taxon>
        <taxon>Spermatophyta</taxon>
        <taxon>Magnoliopsida</taxon>
        <taxon>eudicotyledons</taxon>
        <taxon>Gunneridae</taxon>
        <taxon>Pentapetalae</taxon>
        <taxon>asterids</taxon>
        <taxon>campanulids</taxon>
        <taxon>Asterales</taxon>
        <taxon>Asteraceae</taxon>
        <taxon>Asteroideae</taxon>
        <taxon>Anthemideae</taxon>
        <taxon>Anthemidinae</taxon>
        <taxon>Tanacetum</taxon>
    </lineage>
</organism>
<sequence>MTKTVPIAKHLRNSRNDSCVTKFLKEVNSRAKVPSNKRTNRNKPVEPISVPNKQERQIPIGHRFSIQKTYVVQKKTMTPRSCLRWKSTGKIFKTVGLRWVPTRRILTSNTTKVDKEPLNGSDADITNQYECEQTLDVSAVNFKAGSRRCSFSKQDNYITTSVGITIPPSHNNAEENNDADVPSQQELDLLFSPVYDEFFNAGSNPLTNIQSTSVPPTHTNVHAKENNNDQAEEGEQLQDDEFTNPFYHPLEQVRGNPSRPVQTRRQLATDPKMCMYALTLSTAEPKNIKQAMADSAWIEAMQEELYQFDRLKEEGIDFEESFALVARLEAVWIFIAYAVHKSFPIFQMDVKTTFLNGPLKEEVYVAQPDGFVDPNHPKKVYRFRKALYGLKHAPRAWYDELSMFLTSKGFTKEILAVCVVYRLCIQILRFLFFKFLVECLTANLAKCVNANLAKCVIAVLAECVNYSYGLCSLVQEKTQLSKRGCMNSLREIKSQFKFLIETLQDFGTMPIFKRTFSQDLDLLERHLTKDTLSQSDCNTTLTKLRTKFENAFSSEFKERMQKYTRFNAQSFQDA</sequence>
<dbReference type="Pfam" id="PF07727">
    <property type="entry name" value="RVT_2"/>
    <property type="match status" value="1"/>
</dbReference>
<evidence type="ECO:0000259" key="2">
    <source>
        <dbReference type="Pfam" id="PF07727"/>
    </source>
</evidence>
<feature type="compositionally biased region" description="Polar residues" evidence="1">
    <location>
        <begin position="210"/>
        <end position="220"/>
    </location>
</feature>
<dbReference type="EMBL" id="BKCJ010312391">
    <property type="protein sequence ID" value="GEZ70407.1"/>
    <property type="molecule type" value="Genomic_DNA"/>
</dbReference>
<feature type="non-terminal residue" evidence="3">
    <location>
        <position position="574"/>
    </location>
</feature>
<dbReference type="SUPFAM" id="SSF56672">
    <property type="entry name" value="DNA/RNA polymerases"/>
    <property type="match status" value="1"/>
</dbReference>
<feature type="domain" description="Reverse transcriptase Ty1/copia-type" evidence="2">
    <location>
        <begin position="314"/>
        <end position="415"/>
    </location>
</feature>